<organism evidence="1 2">
    <name type="scientific">Sphingomonas jatrophae</name>
    <dbReference type="NCBI Taxonomy" id="1166337"/>
    <lineage>
        <taxon>Bacteria</taxon>
        <taxon>Pseudomonadati</taxon>
        <taxon>Pseudomonadota</taxon>
        <taxon>Alphaproteobacteria</taxon>
        <taxon>Sphingomonadales</taxon>
        <taxon>Sphingomonadaceae</taxon>
        <taxon>Sphingomonas</taxon>
    </lineage>
</organism>
<name>A0A1I6JNY4_9SPHN</name>
<dbReference type="STRING" id="1166337.SAMN05192580_0606"/>
<gene>
    <name evidence="1" type="ORF">SAMN05192580_0606</name>
</gene>
<proteinExistence type="predicted"/>
<protein>
    <recommendedName>
        <fullName evidence="3">WYL domain-containing protein</fullName>
    </recommendedName>
</protein>
<evidence type="ECO:0000313" key="1">
    <source>
        <dbReference type="EMBL" id="SFR80675.1"/>
    </source>
</evidence>
<dbReference type="PROSITE" id="PS52050">
    <property type="entry name" value="WYL"/>
    <property type="match status" value="1"/>
</dbReference>
<evidence type="ECO:0008006" key="3">
    <source>
        <dbReference type="Google" id="ProtNLM"/>
    </source>
</evidence>
<accession>A0A1I6JNY4</accession>
<sequence>MEAIARRVRLAATYNGTASILAPHVLYTRAGELYLGAVVMERNGLPPREPKLGIFKLDGMSALALVEQAFEPDRTLYDPRDPRFSETTVFAVEF</sequence>
<dbReference type="EMBL" id="FOZG01000001">
    <property type="protein sequence ID" value="SFR80675.1"/>
    <property type="molecule type" value="Genomic_DNA"/>
</dbReference>
<evidence type="ECO:0000313" key="2">
    <source>
        <dbReference type="Proteomes" id="UP000198824"/>
    </source>
</evidence>
<keyword evidence="2" id="KW-1185">Reference proteome</keyword>
<dbReference type="Proteomes" id="UP000198824">
    <property type="component" value="Unassembled WGS sequence"/>
</dbReference>
<reference evidence="1 2" key="1">
    <citation type="submission" date="2016-10" db="EMBL/GenBank/DDBJ databases">
        <authorList>
            <person name="de Groot N.N."/>
        </authorList>
    </citation>
    <scope>NUCLEOTIDE SEQUENCE [LARGE SCALE GENOMIC DNA]</scope>
    <source>
        <strain evidence="1 2">S5-249</strain>
    </source>
</reference>
<dbReference type="AlphaFoldDB" id="A0A1I6JNY4"/>